<dbReference type="PANTHER" id="PTHR12526">
    <property type="entry name" value="GLYCOSYLTRANSFERASE"/>
    <property type="match status" value="1"/>
</dbReference>
<keyword evidence="3" id="KW-1185">Reference proteome</keyword>
<name>A0ABT8EFU0_9BURK</name>
<sequence length="407" mass="46195">MKNNIWYISKYIAPAYAAKNQARGFLLLTEFVRLGRHCTLITSDSSHQIKAPDFLGSVFVEQVQGVEVHWLKTRKYKKSGSINRILSWLSFEWQLFKMPKKDLNRPDVVIVSSLSLLTILNGLYLKRKYKCKLIFEVRDIWPLVLTESGKVSKNHPLALVLGWVEKLGYRKSDQVVGTMPNLSEHIKTVTKTNISAECIPQVIDPNFINLPAQPLSDEYINSYIPKDKFIVCHAGSIGADNSLDTLFECARALKDNEKIHFLIVGEGDLKDFYAAKNQDLTNLTFAPRVEKNQVQSLLNYADVVYFSVANSVVWEYGQSLNKVIDYMLSGKPIVASYSGYPSMINEAECGVYVPAENTNALQATIEQFAEIPRDELESMGRRGKEWILKKRSIDVVAKEYLAIIDRL</sequence>
<dbReference type="SUPFAM" id="SSF53756">
    <property type="entry name" value="UDP-Glycosyltransferase/glycogen phosphorylase"/>
    <property type="match status" value="1"/>
</dbReference>
<protein>
    <submittedName>
        <fullName evidence="2">Glycosyltransferase family 4 protein</fullName>
    </submittedName>
</protein>
<dbReference type="RefSeq" id="WP_266122516.1">
    <property type="nucleotide sequence ID" value="NZ_JAJHNU010000001.1"/>
</dbReference>
<evidence type="ECO:0000313" key="2">
    <source>
        <dbReference type="EMBL" id="MDN4120151.1"/>
    </source>
</evidence>
<comment type="caution">
    <text evidence="2">The sequence shown here is derived from an EMBL/GenBank/DDBJ whole genome shotgun (WGS) entry which is preliminary data.</text>
</comment>
<dbReference type="CDD" id="cd03794">
    <property type="entry name" value="GT4_WbuB-like"/>
    <property type="match status" value="1"/>
</dbReference>
<gene>
    <name evidence="2" type="ORF">LMS43_02490</name>
</gene>
<reference evidence="2" key="1">
    <citation type="submission" date="2021-11" db="EMBL/GenBank/DDBJ databases">
        <title>Draft genome sequence of Alcaligenes endophyticus type strain CCUG 75668T.</title>
        <authorList>
            <person name="Salva-Serra F."/>
            <person name="Duran R.E."/>
            <person name="Seeger M."/>
            <person name="Moore E.R.B."/>
            <person name="Jaen-Luchoro D."/>
        </authorList>
    </citation>
    <scope>NUCLEOTIDE SEQUENCE</scope>
    <source>
        <strain evidence="2">CCUG 75668</strain>
    </source>
</reference>
<evidence type="ECO:0000256" key="1">
    <source>
        <dbReference type="SAM" id="Phobius"/>
    </source>
</evidence>
<proteinExistence type="predicted"/>
<organism evidence="2 3">
    <name type="scientific">Alcaligenes endophyticus</name>
    <dbReference type="NCBI Taxonomy" id="1929088"/>
    <lineage>
        <taxon>Bacteria</taxon>
        <taxon>Pseudomonadati</taxon>
        <taxon>Pseudomonadota</taxon>
        <taxon>Betaproteobacteria</taxon>
        <taxon>Burkholderiales</taxon>
        <taxon>Alcaligenaceae</taxon>
        <taxon>Alcaligenes</taxon>
    </lineage>
</organism>
<dbReference type="Pfam" id="PF13692">
    <property type="entry name" value="Glyco_trans_1_4"/>
    <property type="match status" value="1"/>
</dbReference>
<dbReference type="Gene3D" id="3.40.50.2000">
    <property type="entry name" value="Glycogen Phosphorylase B"/>
    <property type="match status" value="2"/>
</dbReference>
<dbReference type="EMBL" id="JAJHNU010000001">
    <property type="protein sequence ID" value="MDN4120151.1"/>
    <property type="molecule type" value="Genomic_DNA"/>
</dbReference>
<keyword evidence="1" id="KW-0472">Membrane</keyword>
<dbReference type="Proteomes" id="UP001168613">
    <property type="component" value="Unassembled WGS sequence"/>
</dbReference>
<keyword evidence="1" id="KW-0812">Transmembrane</keyword>
<feature type="transmembrane region" description="Helical" evidence="1">
    <location>
        <begin position="108"/>
        <end position="125"/>
    </location>
</feature>
<accession>A0ABT8EFU0</accession>
<keyword evidence="1" id="KW-1133">Transmembrane helix</keyword>
<dbReference type="PANTHER" id="PTHR12526:SF622">
    <property type="entry name" value="GLYCOSYLTRANSFERASE (GROUP I)"/>
    <property type="match status" value="1"/>
</dbReference>
<evidence type="ECO:0000313" key="3">
    <source>
        <dbReference type="Proteomes" id="UP001168613"/>
    </source>
</evidence>